<feature type="compositionally biased region" description="Low complexity" evidence="2">
    <location>
        <begin position="1652"/>
        <end position="1668"/>
    </location>
</feature>
<feature type="compositionally biased region" description="Polar residues" evidence="2">
    <location>
        <begin position="1626"/>
        <end position="1639"/>
    </location>
</feature>
<feature type="compositionally biased region" description="Polar residues" evidence="2">
    <location>
        <begin position="1485"/>
        <end position="1496"/>
    </location>
</feature>
<evidence type="ECO:0000313" key="3">
    <source>
        <dbReference type="EMBL" id="TIA90805.1"/>
    </source>
</evidence>
<feature type="compositionally biased region" description="Basic and acidic residues" evidence="2">
    <location>
        <begin position="1519"/>
        <end position="1529"/>
    </location>
</feature>
<name>A0A4T0FS24_9BASI</name>
<comment type="caution">
    <text evidence="3">The sequence shown here is derived from an EMBL/GenBank/DDBJ whole genome shotgun (WGS) entry which is preliminary data.</text>
</comment>
<proteinExistence type="predicted"/>
<dbReference type="Gene3D" id="1.10.287.1490">
    <property type="match status" value="1"/>
</dbReference>
<accession>A0A4T0FS24</accession>
<feature type="compositionally biased region" description="Low complexity" evidence="2">
    <location>
        <begin position="1545"/>
        <end position="1561"/>
    </location>
</feature>
<keyword evidence="1" id="KW-0175">Coiled coil</keyword>
<dbReference type="Proteomes" id="UP000310189">
    <property type="component" value="Unassembled WGS sequence"/>
</dbReference>
<feature type="coiled-coil region" evidence="1">
    <location>
        <begin position="11"/>
        <end position="167"/>
    </location>
</feature>
<feature type="coiled-coil region" evidence="1">
    <location>
        <begin position="1041"/>
        <end position="1093"/>
    </location>
</feature>
<feature type="compositionally biased region" description="Polar residues" evidence="2">
    <location>
        <begin position="843"/>
        <end position="862"/>
    </location>
</feature>
<feature type="coiled-coil region" evidence="1">
    <location>
        <begin position="372"/>
        <end position="445"/>
    </location>
</feature>
<feature type="compositionally biased region" description="Low complexity" evidence="2">
    <location>
        <begin position="1676"/>
        <end position="1689"/>
    </location>
</feature>
<protein>
    <submittedName>
        <fullName evidence="3">Uncharacterized protein</fullName>
    </submittedName>
</protein>
<feature type="coiled-coil region" evidence="1">
    <location>
        <begin position="955"/>
        <end position="997"/>
    </location>
</feature>
<feature type="compositionally biased region" description="Low complexity" evidence="2">
    <location>
        <begin position="1458"/>
        <end position="1470"/>
    </location>
</feature>
<evidence type="ECO:0000256" key="1">
    <source>
        <dbReference type="SAM" id="Coils"/>
    </source>
</evidence>
<dbReference type="EMBL" id="SPNW01000016">
    <property type="protein sequence ID" value="TIA90805.1"/>
    <property type="molecule type" value="Genomic_DNA"/>
</dbReference>
<feature type="coiled-coil region" evidence="1">
    <location>
        <begin position="653"/>
        <end position="720"/>
    </location>
</feature>
<gene>
    <name evidence="3" type="ORF">E3P99_01359</name>
</gene>
<feature type="region of interest" description="Disordered" evidence="2">
    <location>
        <begin position="1519"/>
        <end position="1703"/>
    </location>
</feature>
<feature type="region of interest" description="Disordered" evidence="2">
    <location>
        <begin position="831"/>
        <end position="862"/>
    </location>
</feature>
<evidence type="ECO:0000256" key="2">
    <source>
        <dbReference type="SAM" id="MobiDB-lite"/>
    </source>
</evidence>
<reference evidence="3 4" key="1">
    <citation type="submission" date="2019-03" db="EMBL/GenBank/DDBJ databases">
        <title>Sequencing 23 genomes of Wallemia ichthyophaga.</title>
        <authorList>
            <person name="Gostincar C."/>
        </authorList>
    </citation>
    <scope>NUCLEOTIDE SEQUENCE [LARGE SCALE GENOMIC DNA]</scope>
    <source>
        <strain evidence="3 4">EXF-5753</strain>
    </source>
</reference>
<dbReference type="SUPFAM" id="SSF57997">
    <property type="entry name" value="Tropomyosin"/>
    <property type="match status" value="1"/>
</dbReference>
<feature type="region of interest" description="Disordered" evidence="2">
    <location>
        <begin position="1452"/>
        <end position="1501"/>
    </location>
</feature>
<feature type="coiled-coil region" evidence="1">
    <location>
        <begin position="745"/>
        <end position="786"/>
    </location>
</feature>
<keyword evidence="4" id="KW-1185">Reference proteome</keyword>
<dbReference type="OrthoDB" id="2289094at2759"/>
<evidence type="ECO:0000313" key="4">
    <source>
        <dbReference type="Proteomes" id="UP000310189"/>
    </source>
</evidence>
<organism evidence="3 4">
    <name type="scientific">Wallemia hederae</name>
    <dbReference type="NCBI Taxonomy" id="1540922"/>
    <lineage>
        <taxon>Eukaryota</taxon>
        <taxon>Fungi</taxon>
        <taxon>Dikarya</taxon>
        <taxon>Basidiomycota</taxon>
        <taxon>Wallemiomycotina</taxon>
        <taxon>Wallemiomycetes</taxon>
        <taxon>Wallemiales</taxon>
        <taxon>Wallemiaceae</taxon>
        <taxon>Wallemia</taxon>
    </lineage>
</organism>
<sequence length="1703" mass="192946">MLATDNDDERTLKLQRQLNSKDDEIRSYENKLFMANNDYHDLENNYKDANYRAARESERANKLENMSVKHNDEIKKLKLQLANYETTLESTESRLRGLKSSESFLEKRLTSSQSNQDAIRTLESKLDAVNSNLKDMTTEKTRLSEKLIELENQLMASESHNKKLREEIDDNVMAMSSQQNTSFNRRDSVSIKELLNSQIETQKEKLSKTQQELNMVQNQLMALTRSSKREIEQLQEQAQEGQEAQQNLQSVLAQSDAIQSELDRKTLALESAQSEVRQLQLQVIEEQSKSTQRTATQSRDEEMSISELEDAIATPASRSALNMSSNSKLLGEISRLMAMIQRLRADRDGNLGRAHFAETELKFSQDLHQKDLLKHEKELGDLTQSRNDLIEELKSTKITTHEYEQQVKKLSIDLEKVRHDSTESAQALERSLSQAKLLLTDMEQTETQHLIKIDAAAAQYKALQDSYAGHRDKIIELETALGASQEEAREAKEDLQDWEEHHLTLQEGAVGIIERLQERLDESRDKLRSVEVNYGIAQDRIQSMTTDFDNDRAAYEARIDDISSKFDAALESEHERATFMDSRLTQLTDMSNTLRENFAQTRLNHSEEIKNLRNEHAIELSNMKQSHESSIEDRTRQVDAAIQLHEDHHASTINNLQADIRKLSSEKEELAGYLAQKENDILDLKAQYASDIEQLNLQKQQEFDEACKKFDEKLVELERRSVDAEGLGEVMIDDAQHKAEYHNMEIQYEQRIRELLDEKNSASEKIRDLESKLNESLENVINIQNASGTNEAGDSTLGNSTLKNFFEQSAASTGEQSLGAGHDTLNNLFQGGQPSYSGGVVDLSSSSEGEATPNQTLQSGSNTINNTLFATDLGVGAETMDQSMINESVRDSLADSVIGSEVLDQTDHGLEIHNNHPDRSVTDASNIPLLTEQHTRIVELEQQLIDTTTQYRADTQRYEQQIHDAEVKFDEKLAEALSQSEERIRVLYEEFKKAELENKSDNPNNSAASSEQYQQLLKSIETDYVSNETHESKLQAMSEIISDLKLKLEDTTRSSADLEERLSRQGREFAERKGELEKNVAAASETITELEATHSEATASLEQKLASLTADYTSLSHEYLADKDQILAEMHTEKQSKADIETELEVLRQDRINDNLKLEEVTTLLEKITHEYEHKQHELSRLIDTHDGEVDHQKQLVATSNERVSELSSVVEELESKLKSAEESHGDVDSEMYNELKNDYKELDREFKALQEERDQYAQQLDSSTKLIEEGRTEYDALLEKAKEESKMMTEEIDSVKAKLNNEKQLRNQLQETYKSIETESENRRIKVEELLTKVETDQALLLEADDSRKRYNDTKEQLEAVNSQLTKNGKLVEEREAEIATLNDALSTQSAAVEDVARLEEELKKLTQQRDDATEAVKDSNHQAQEYKDTISGMEGELNVASSALAKLEAEKEELLSKAQSSNSGQSSADAEELEDARERIQHLESSLESAQQMTEEAEDRCLELEKSVKRLNGHVDRLKAAIKEHPKAGAKSSSSKKDDEPKASTSSTTPAPAKTKVAAQSVTQKKAVEVTRASASPRANVKKRLRDQEDEGEEQQPRKNPNPSHSSHSESSPVTRSRKKSERLSGTPQKRQPSLLSKNKAFTPRRHASQPHSQSNQQSGSGSGTSDNREGNSRRSSQRQQNSQASQISDLRGRLNQFKKQ</sequence>
<feature type="compositionally biased region" description="Low complexity" evidence="2">
    <location>
        <begin position="1603"/>
        <end position="1615"/>
    </location>
</feature>
<feature type="coiled-coil region" evidence="1">
    <location>
        <begin position="474"/>
        <end position="533"/>
    </location>
</feature>
<feature type="region of interest" description="Disordered" evidence="2">
    <location>
        <begin position="286"/>
        <end position="305"/>
    </location>
</feature>